<dbReference type="PANTHER" id="PTHR30246:SF1">
    <property type="entry name" value="2-DEHYDRO-3-DEOXY-6-PHOSPHOGALACTONATE ALDOLASE-RELATED"/>
    <property type="match status" value="1"/>
</dbReference>
<evidence type="ECO:0000256" key="3">
    <source>
        <dbReference type="ARBA" id="ARBA00011233"/>
    </source>
</evidence>
<evidence type="ECO:0000256" key="5">
    <source>
        <dbReference type="ARBA" id="ARBA00023277"/>
    </source>
</evidence>
<dbReference type="Pfam" id="PF01081">
    <property type="entry name" value="Aldolase"/>
    <property type="match status" value="1"/>
</dbReference>
<gene>
    <name evidence="6" type="ordered locus">Echvi_3770</name>
</gene>
<dbReference type="EMBL" id="CP003346">
    <property type="protein sequence ID" value="AGA79982.1"/>
    <property type="molecule type" value="Genomic_DNA"/>
</dbReference>
<evidence type="ECO:0000256" key="4">
    <source>
        <dbReference type="ARBA" id="ARBA00023239"/>
    </source>
</evidence>
<keyword evidence="4" id="KW-0456">Lyase</keyword>
<evidence type="ECO:0000256" key="2">
    <source>
        <dbReference type="ARBA" id="ARBA00006906"/>
    </source>
</evidence>
<name>L0G383_ECHVK</name>
<dbReference type="Proteomes" id="UP000010796">
    <property type="component" value="Chromosome"/>
</dbReference>
<evidence type="ECO:0000313" key="7">
    <source>
        <dbReference type="Proteomes" id="UP000010796"/>
    </source>
</evidence>
<dbReference type="eggNOG" id="COG0800">
    <property type="taxonomic scope" value="Bacteria"/>
</dbReference>
<dbReference type="SUPFAM" id="SSF51569">
    <property type="entry name" value="Aldolase"/>
    <property type="match status" value="1"/>
</dbReference>
<dbReference type="CDD" id="cd00452">
    <property type="entry name" value="KDPG_aldolase"/>
    <property type="match status" value="1"/>
</dbReference>
<dbReference type="PANTHER" id="PTHR30246">
    <property type="entry name" value="2-KETO-3-DEOXY-6-PHOSPHOGLUCONATE ALDOLASE"/>
    <property type="match status" value="1"/>
</dbReference>
<dbReference type="PATRIC" id="fig|926556.3.peg.3966"/>
<dbReference type="PROSITE" id="PS00160">
    <property type="entry name" value="ALDOLASE_KDPG_KHG_2"/>
    <property type="match status" value="1"/>
</dbReference>
<organism evidence="6 7">
    <name type="scientific">Echinicola vietnamensis (strain DSM 17526 / LMG 23754 / KMM 6221)</name>
    <dbReference type="NCBI Taxonomy" id="926556"/>
    <lineage>
        <taxon>Bacteria</taxon>
        <taxon>Pseudomonadati</taxon>
        <taxon>Bacteroidota</taxon>
        <taxon>Cytophagia</taxon>
        <taxon>Cytophagales</taxon>
        <taxon>Cyclobacteriaceae</taxon>
        <taxon>Echinicola</taxon>
    </lineage>
</organism>
<dbReference type="Gene3D" id="3.20.20.70">
    <property type="entry name" value="Aldolase class I"/>
    <property type="match status" value="1"/>
</dbReference>
<reference evidence="7" key="1">
    <citation type="submission" date="2012-02" db="EMBL/GenBank/DDBJ databases">
        <title>The complete genome of Echinicola vietnamensis DSM 17526.</title>
        <authorList>
            <person name="Lucas S."/>
            <person name="Copeland A."/>
            <person name="Lapidus A."/>
            <person name="Glavina del Rio T."/>
            <person name="Dalin E."/>
            <person name="Tice H."/>
            <person name="Bruce D."/>
            <person name="Goodwin L."/>
            <person name="Pitluck S."/>
            <person name="Peters L."/>
            <person name="Ovchinnikova G."/>
            <person name="Teshima H."/>
            <person name="Kyrpides N."/>
            <person name="Mavromatis K."/>
            <person name="Ivanova N."/>
            <person name="Brettin T."/>
            <person name="Detter J.C."/>
            <person name="Han C."/>
            <person name="Larimer F."/>
            <person name="Land M."/>
            <person name="Hauser L."/>
            <person name="Markowitz V."/>
            <person name="Cheng J.-F."/>
            <person name="Hugenholtz P."/>
            <person name="Woyke T."/>
            <person name="Wu D."/>
            <person name="Brambilla E."/>
            <person name="Klenk H.-P."/>
            <person name="Eisen J.A."/>
        </authorList>
    </citation>
    <scope>NUCLEOTIDE SEQUENCE [LARGE SCALE GENOMIC DNA]</scope>
    <source>
        <strain evidence="7">DSM 17526 / LMG 23754 / KMM 6221</strain>
    </source>
</reference>
<dbReference type="STRING" id="926556.Echvi_3770"/>
<accession>L0G383</accession>
<evidence type="ECO:0000256" key="1">
    <source>
        <dbReference type="ARBA" id="ARBA00004761"/>
    </source>
</evidence>
<dbReference type="InterPro" id="IPR000887">
    <property type="entry name" value="Aldlse_KDPG_KHG"/>
</dbReference>
<evidence type="ECO:0000313" key="6">
    <source>
        <dbReference type="EMBL" id="AGA79982.1"/>
    </source>
</evidence>
<dbReference type="InterPro" id="IPR031338">
    <property type="entry name" value="KDPG/KHG_AS_2"/>
</dbReference>
<dbReference type="GO" id="GO:0016829">
    <property type="term" value="F:lyase activity"/>
    <property type="evidence" value="ECO:0007669"/>
    <property type="project" value="UniProtKB-KW"/>
</dbReference>
<comment type="subunit">
    <text evidence="3">Homotrimer.</text>
</comment>
<proteinExistence type="inferred from homology"/>
<comment type="pathway">
    <text evidence="1">Carbohydrate acid metabolism.</text>
</comment>
<dbReference type="AlphaFoldDB" id="L0G383"/>
<dbReference type="HOGENOM" id="CLU_077795_2_2_10"/>
<comment type="similarity">
    <text evidence="2">Belongs to the KHG/KDPG aldolase family.</text>
</comment>
<keyword evidence="5" id="KW-0119">Carbohydrate metabolism</keyword>
<sequence length="214" mass="22575">MSMTRTEIGDFILQEKLIAILRVSDAGTLPVLIAGLVKGGVKVLEITTNSPDYAAQIKENRQLYPDILIGAGTVINEASAKEAIAAGAQFLVSPNTHVGVISLAHAHGIPVIMGALTPTEIGLALENGADMIKLFPAGDVGPGYLKSIKAPFDNARIFAVGGIHLETIHSWMEAGADGIGLGSVLTQLAGLKLTEEVVAHNVRKYTEKIKEYVQ</sequence>
<dbReference type="InterPro" id="IPR013785">
    <property type="entry name" value="Aldolase_TIM"/>
</dbReference>
<protein>
    <submittedName>
        <fullName evidence="6">2-keto-3-deoxy-6-phosphogluconate aldolase</fullName>
    </submittedName>
</protein>
<dbReference type="KEGG" id="evi:Echvi_3770"/>
<keyword evidence="7" id="KW-1185">Reference proteome</keyword>